<protein>
    <submittedName>
        <fullName evidence="1">DUF2877 domain-containing protein</fullName>
    </submittedName>
</protein>
<name>A0A942U4R7_9BACI</name>
<accession>A0A942U4R7</accession>
<gene>
    <name evidence="1" type="ORF">KHA99_03555</name>
</gene>
<evidence type="ECO:0000313" key="2">
    <source>
        <dbReference type="Proteomes" id="UP000679749"/>
    </source>
</evidence>
<dbReference type="Proteomes" id="UP000679749">
    <property type="component" value="Unassembled WGS sequence"/>
</dbReference>
<proteinExistence type="predicted"/>
<keyword evidence="2" id="KW-1185">Reference proteome</keyword>
<dbReference type="RefSeq" id="WP_213116038.1">
    <property type="nucleotide sequence ID" value="NZ_JAGYPF010000001.1"/>
</dbReference>
<dbReference type="AlphaFoldDB" id="A0A942U4R7"/>
<organism evidence="1 2">
    <name type="scientific">Neobacillus rhizophilus</name>
    <dbReference type="NCBI Taxonomy" id="2833579"/>
    <lineage>
        <taxon>Bacteria</taxon>
        <taxon>Bacillati</taxon>
        <taxon>Bacillota</taxon>
        <taxon>Bacilli</taxon>
        <taxon>Bacillales</taxon>
        <taxon>Bacillaceae</taxon>
        <taxon>Neobacillus</taxon>
    </lineage>
</organism>
<dbReference type="Pfam" id="PF11392">
    <property type="entry name" value="AllH"/>
    <property type="match status" value="1"/>
</dbReference>
<evidence type="ECO:0000313" key="1">
    <source>
        <dbReference type="EMBL" id="MBS4211534.1"/>
    </source>
</evidence>
<reference evidence="1" key="1">
    <citation type="submission" date="2021-05" db="EMBL/GenBank/DDBJ databases">
        <title>Novel Bacillus species.</title>
        <authorList>
            <person name="Liu G."/>
        </authorList>
    </citation>
    <scope>NUCLEOTIDE SEQUENCE</scope>
    <source>
        <strain evidence="1">FJAT-49825</strain>
    </source>
</reference>
<sequence length="301" mass="32863">MLKTVSGDVEFLQKLNSSKFTGSVHSTFNRTFNIKCHQNGELYTIACRNVDNGPNTLIIDVDNIRPMEIAVNDQVFTKKNILHIGNKLAISFKNVNKWVSVVPGYPSNEEILNQNLKKLKKFIDIHGKSGGIKKHELPNSLFEAKMSSMLELRTNLLLDELAEDRMSSALEHAISIIGLGPGLTPSGDDFLVGLFTSFSMLNGPFYGRRSFCEDVVSKAKTLTNDISWMALQKASTGKVRESIILLLNALLGENEADLFLSLNKVLNIGSSSGTDIALGLVGGLEANIKAGGKVYVSTSID</sequence>
<dbReference type="InterPro" id="IPR021530">
    <property type="entry name" value="AllH-like"/>
</dbReference>
<dbReference type="EMBL" id="JAGYPF010000001">
    <property type="protein sequence ID" value="MBS4211534.1"/>
    <property type="molecule type" value="Genomic_DNA"/>
</dbReference>
<comment type="caution">
    <text evidence="1">The sequence shown here is derived from an EMBL/GenBank/DDBJ whole genome shotgun (WGS) entry which is preliminary data.</text>
</comment>